<evidence type="ECO:0000256" key="5">
    <source>
        <dbReference type="ARBA" id="ARBA00023136"/>
    </source>
</evidence>
<name>A0A6P4Z6B8_BRABE</name>
<dbReference type="GeneID" id="109471701"/>
<dbReference type="PANTHER" id="PTHR16172:SF42">
    <property type="entry name" value="MAJOR FACILITATOR SUPERFAMILY (MFS) PROFILE DOMAIN-CONTAINING PROTEIN"/>
    <property type="match status" value="1"/>
</dbReference>
<evidence type="ECO:0000256" key="3">
    <source>
        <dbReference type="ARBA" id="ARBA00022692"/>
    </source>
</evidence>
<accession>A0A6P4Z6B8</accession>
<dbReference type="OrthoDB" id="10029266at2759"/>
<keyword evidence="5 7" id="KW-0472">Membrane</keyword>
<dbReference type="KEGG" id="bbel:109471701"/>
<evidence type="ECO:0000256" key="6">
    <source>
        <dbReference type="SAM" id="MobiDB-lite"/>
    </source>
</evidence>
<evidence type="ECO:0000256" key="4">
    <source>
        <dbReference type="ARBA" id="ARBA00022989"/>
    </source>
</evidence>
<evidence type="ECO:0000256" key="2">
    <source>
        <dbReference type="ARBA" id="ARBA00005241"/>
    </source>
</evidence>
<dbReference type="InterPro" id="IPR024989">
    <property type="entry name" value="MFS_assoc_dom"/>
</dbReference>
<proteinExistence type="inferred from homology"/>
<dbReference type="Pfam" id="PF12832">
    <property type="entry name" value="MFS_1_like"/>
    <property type="match status" value="1"/>
</dbReference>
<dbReference type="InterPro" id="IPR036259">
    <property type="entry name" value="MFS_trans_sf"/>
</dbReference>
<dbReference type="RefSeq" id="XP_019626597.1">
    <property type="nucleotide sequence ID" value="XM_019771038.1"/>
</dbReference>
<feature type="region of interest" description="Disordered" evidence="6">
    <location>
        <begin position="129"/>
        <end position="152"/>
    </location>
</feature>
<feature type="transmembrane region" description="Helical" evidence="7">
    <location>
        <begin position="329"/>
        <end position="349"/>
    </location>
</feature>
<organism evidence="9 10">
    <name type="scientific">Branchiostoma belcheri</name>
    <name type="common">Amphioxus</name>
    <dbReference type="NCBI Taxonomy" id="7741"/>
    <lineage>
        <taxon>Eukaryota</taxon>
        <taxon>Metazoa</taxon>
        <taxon>Chordata</taxon>
        <taxon>Cephalochordata</taxon>
        <taxon>Leptocardii</taxon>
        <taxon>Amphioxiformes</taxon>
        <taxon>Branchiostomatidae</taxon>
        <taxon>Branchiostoma</taxon>
    </lineage>
</organism>
<feature type="transmembrane region" description="Helical" evidence="7">
    <location>
        <begin position="105"/>
        <end position="124"/>
    </location>
</feature>
<feature type="transmembrane region" description="Helical" evidence="7">
    <location>
        <begin position="448"/>
        <end position="469"/>
    </location>
</feature>
<dbReference type="PANTHER" id="PTHR16172">
    <property type="entry name" value="MAJOR FACILITATOR SUPERFAMILY DOMAIN-CONTAINING PROTEIN 6-LIKE"/>
    <property type="match status" value="1"/>
</dbReference>
<feature type="transmembrane region" description="Helical" evidence="7">
    <location>
        <begin position="40"/>
        <end position="61"/>
    </location>
</feature>
<dbReference type="GO" id="GO:0016020">
    <property type="term" value="C:membrane"/>
    <property type="evidence" value="ECO:0007669"/>
    <property type="project" value="UniProtKB-SubCell"/>
</dbReference>
<dbReference type="SUPFAM" id="SSF103473">
    <property type="entry name" value="MFS general substrate transporter"/>
    <property type="match status" value="1"/>
</dbReference>
<protein>
    <submittedName>
        <fullName evidence="10">Uncharacterized protein LOC109471701 isoform X1</fullName>
    </submittedName>
</protein>
<gene>
    <name evidence="10" type="primary">LOC109471701</name>
</gene>
<sequence length="544" mass="60196">MDLQVFGHLKIRTDKTFVGKEILHLRFPIMPFCDFVDGDLLVVKAIFFFFFSGAACIYPYVSVYMQQVGLLPSQIGLIKSAGNFMSIIIKPVLGSIADKTGRSKLVAVLTVMTASALLFSMLFIPPVPSKTTSRATREQSHLADQDKSDRNTKDTQSWFSLTFWLFFWIFFLSHGVYWSSVSQVEAASYQTIKRKGRGQFGRQRLFGSVGFSIFAFVSGFAMDTFTDWTKAENQGKRTSVETAGNKTKTDYSVAFYMFLTFMILTVCCLLKLKDWSAEPSTGFLKDVGKLLSQLHLLIFLIAVLLLGALDAASETFLLLHLKDLGASQTVLGVFLFVRTAAEIPVYVISTWIITKLGYTAVLGCGFAAIGLRFLLYSFISNPWWAVAIDTLNGYHALMWAAMTSYVSISAQDGLQTVAQGIVATTFYGLGHTLGNLVGGVVYNRYGAVAFFRSFSVSCLIGFLLFYLLYRCFGKKKNPTGRRSDTEDENETQTSLMSTDGDVAESQALKQGTFLRGGSVTSLAGENIGFLRLVKPQDRDISGLK</sequence>
<dbReference type="Gene3D" id="1.20.1250.20">
    <property type="entry name" value="MFS general substrate transporter like domains"/>
    <property type="match status" value="2"/>
</dbReference>
<feature type="transmembrane region" description="Helical" evidence="7">
    <location>
        <begin position="253"/>
        <end position="270"/>
    </location>
</feature>
<feature type="compositionally biased region" description="Basic and acidic residues" evidence="6">
    <location>
        <begin position="135"/>
        <end position="152"/>
    </location>
</feature>
<reference evidence="10" key="1">
    <citation type="submission" date="2025-08" db="UniProtKB">
        <authorList>
            <consortium name="RefSeq"/>
        </authorList>
    </citation>
    <scope>IDENTIFICATION</scope>
    <source>
        <tissue evidence="10">Gonad</tissue>
    </source>
</reference>
<evidence type="ECO:0000313" key="10">
    <source>
        <dbReference type="RefSeq" id="XP_019626597.1"/>
    </source>
</evidence>
<evidence type="ECO:0000256" key="1">
    <source>
        <dbReference type="ARBA" id="ARBA00004141"/>
    </source>
</evidence>
<keyword evidence="3 7" id="KW-0812">Transmembrane</keyword>
<dbReference type="CDD" id="cd17335">
    <property type="entry name" value="MFS_MFSD6"/>
    <property type="match status" value="1"/>
</dbReference>
<feature type="transmembrane region" description="Helical" evidence="7">
    <location>
        <begin position="356"/>
        <end position="379"/>
    </location>
</feature>
<feature type="transmembrane region" description="Helical" evidence="7">
    <location>
        <begin position="290"/>
        <end position="309"/>
    </location>
</feature>
<dbReference type="InterPro" id="IPR051717">
    <property type="entry name" value="MFS_MFSD6"/>
</dbReference>
<feature type="transmembrane region" description="Helical" evidence="7">
    <location>
        <begin position="205"/>
        <end position="222"/>
    </location>
</feature>
<evidence type="ECO:0000256" key="7">
    <source>
        <dbReference type="SAM" id="Phobius"/>
    </source>
</evidence>
<dbReference type="Proteomes" id="UP000515135">
    <property type="component" value="Unplaced"/>
</dbReference>
<comment type="subcellular location">
    <subcellularLocation>
        <location evidence="1">Membrane</location>
        <topology evidence="1">Multi-pass membrane protein</topology>
    </subcellularLocation>
</comment>
<feature type="domain" description="Major facilitator superfamily associated" evidence="8">
    <location>
        <begin position="42"/>
        <end position="452"/>
    </location>
</feature>
<keyword evidence="4 7" id="KW-1133">Transmembrane helix</keyword>
<feature type="region of interest" description="Disordered" evidence="6">
    <location>
        <begin position="477"/>
        <end position="497"/>
    </location>
</feature>
<dbReference type="AlphaFoldDB" id="A0A6P4Z6B8"/>
<comment type="similarity">
    <text evidence="2">Belongs to the major facilitator superfamily. MFSD6 family.</text>
</comment>
<feature type="transmembrane region" description="Helical" evidence="7">
    <location>
        <begin position="420"/>
        <end position="442"/>
    </location>
</feature>
<evidence type="ECO:0000259" key="8">
    <source>
        <dbReference type="Pfam" id="PF12832"/>
    </source>
</evidence>
<evidence type="ECO:0000313" key="9">
    <source>
        <dbReference type="Proteomes" id="UP000515135"/>
    </source>
</evidence>
<feature type="transmembrane region" description="Helical" evidence="7">
    <location>
        <begin position="391"/>
        <end position="408"/>
    </location>
</feature>
<keyword evidence="9" id="KW-1185">Reference proteome</keyword>
<feature type="transmembrane region" description="Helical" evidence="7">
    <location>
        <begin position="163"/>
        <end position="184"/>
    </location>
</feature>